<accession>A0A6N1NL72</accession>
<dbReference type="EMBL" id="KY523104">
    <property type="protein sequence ID" value="QKU35275.1"/>
    <property type="molecule type" value="Genomic_DNA"/>
</dbReference>
<keyword evidence="1" id="KW-0472">Membrane</keyword>
<dbReference type="KEGG" id="vg:80518698"/>
<organism evidence="2">
    <name type="scientific">Tupanvirus soda lake</name>
    <dbReference type="NCBI Taxonomy" id="2126985"/>
    <lineage>
        <taxon>Viruses</taxon>
        <taxon>Varidnaviria</taxon>
        <taxon>Bamfordvirae</taxon>
        <taxon>Nucleocytoviricota</taxon>
        <taxon>Megaviricetes</taxon>
        <taxon>Imitervirales</taxon>
        <taxon>Mimiviridae</taxon>
        <taxon>Megamimivirinae</taxon>
        <taxon>Tupanvirus</taxon>
        <taxon>Tupanvirus salinum</taxon>
    </lineage>
</organism>
<protein>
    <submittedName>
        <fullName evidence="2">Putative orfan</fullName>
    </submittedName>
</protein>
<keyword evidence="1" id="KW-1133">Transmembrane helix</keyword>
<feature type="transmembrane region" description="Helical" evidence="1">
    <location>
        <begin position="204"/>
        <end position="224"/>
    </location>
</feature>
<dbReference type="RefSeq" id="YP_010781934.1">
    <property type="nucleotide sequence ID" value="NC_075039.1"/>
</dbReference>
<name>A0A6N1NL72_9VIRU</name>
<keyword evidence="1" id="KW-0812">Transmembrane</keyword>
<reference evidence="2" key="1">
    <citation type="submission" date="2017-01" db="EMBL/GenBank/DDBJ databases">
        <authorList>
            <person name="Assis F.L."/>
            <person name="Abrahao J.S."/>
            <person name="Silva L."/>
            <person name="Khalil J.B."/>
            <person name="Rodrigues R."/>
            <person name="Silva L.S."/>
            <person name="Arantes T."/>
            <person name="Boratto P."/>
            <person name="Andrade M."/>
            <person name="Kroon E.G."/>
            <person name="Ribeiro B."/>
            <person name="Bergier I."/>
            <person name="Seligmann H."/>
            <person name="Ghigo E."/>
            <person name="Colson P."/>
            <person name="Levasseur A."/>
            <person name="Raoult D."/>
            <person name="Scola B.L."/>
        </authorList>
    </citation>
    <scope>NUCLEOTIDE SEQUENCE</scope>
    <source>
        <strain evidence="2">Soda lake</strain>
    </source>
</reference>
<evidence type="ECO:0000256" key="1">
    <source>
        <dbReference type="SAM" id="Phobius"/>
    </source>
</evidence>
<reference evidence="2" key="2">
    <citation type="journal article" date="2018" name="Nat. Commun.">
        <title>Tailed giant Tupanvirus possesses the most complete translational apparatus of the known virosphere.</title>
        <authorList>
            <person name="Abrahao J."/>
            <person name="Silva L."/>
            <person name="Silva L.S."/>
            <person name="Khalil J.Y.B."/>
            <person name="Rodrigues R."/>
            <person name="Arantes T."/>
            <person name="Assis F."/>
            <person name="Boratto P."/>
            <person name="Andrade M."/>
            <person name="Kroon E.G."/>
            <person name="Ribeiro B."/>
            <person name="Bergier I."/>
            <person name="Seligmann H."/>
            <person name="Ghigo E."/>
            <person name="Colson P."/>
            <person name="Levasseur A."/>
            <person name="Kroemer G."/>
            <person name="Raoult D."/>
            <person name="La Scola B."/>
        </authorList>
    </citation>
    <scope>NUCLEOTIDE SEQUENCE [LARGE SCALE GENOMIC DNA]</scope>
    <source>
        <strain evidence="2">Soda lake</strain>
    </source>
</reference>
<evidence type="ECO:0000313" key="2">
    <source>
        <dbReference type="EMBL" id="QKU35275.1"/>
    </source>
</evidence>
<dbReference type="GeneID" id="80518698"/>
<sequence>MFKHILFWFTVLTLVFLGFRSNDNTKFLRNKLKWRIDNRFSNDPIQCDNGKHIFNYNLDKDDIFINVIVKQSVDKYKDPAYFKFDNIMLPIGGGTYKEIQTVMYHNSIKLKNIIVNNKTHLIGDYDYQNIYLDHSETSLYLFNKYNIDFKTVPVASNIMSVMEIKKPNKLYIYGSLNLDGTFTAEKISNNMDILARNIVPNDYVYYYSALALTILYVICSIFNFDN</sequence>
<proteinExistence type="predicted"/>